<dbReference type="Proteomes" id="UP001500967">
    <property type="component" value="Unassembled WGS sequence"/>
</dbReference>
<evidence type="ECO:0000256" key="4">
    <source>
        <dbReference type="PIRNR" id="PIRNR006078"/>
    </source>
</evidence>
<reference evidence="5 6" key="1">
    <citation type="journal article" date="2019" name="Int. J. Syst. Evol. Microbiol.">
        <title>The Global Catalogue of Microorganisms (GCM) 10K type strain sequencing project: providing services to taxonomists for standard genome sequencing and annotation.</title>
        <authorList>
            <consortium name="The Broad Institute Genomics Platform"/>
            <consortium name="The Broad Institute Genome Sequencing Center for Infectious Disease"/>
            <person name="Wu L."/>
            <person name="Ma J."/>
        </authorList>
    </citation>
    <scope>NUCLEOTIDE SEQUENCE [LARGE SCALE GENOMIC DNA]</scope>
    <source>
        <strain evidence="5 6">JCM 10425</strain>
    </source>
</reference>
<comment type="similarity">
    <text evidence="1 4">Belongs to the glycerate kinase type-1 family.</text>
</comment>
<accession>A0ABN0UBB3</accession>
<dbReference type="InterPro" id="IPR036129">
    <property type="entry name" value="Glycerate_kinase_sf"/>
</dbReference>
<keyword evidence="2 4" id="KW-0808">Transferase</keyword>
<dbReference type="GO" id="GO:0016301">
    <property type="term" value="F:kinase activity"/>
    <property type="evidence" value="ECO:0007669"/>
    <property type="project" value="UniProtKB-KW"/>
</dbReference>
<dbReference type="PIRSF" id="PIRSF006078">
    <property type="entry name" value="GlxK"/>
    <property type="match status" value="1"/>
</dbReference>
<sequence length="386" mass="38450">MSGFSGTMWRMRVLVAPDSFGGTLSAGEAAAAIAAGWAREAPDDTVVTRPLSDGGPGLVEVIRATLGGTLVPVRARGPRMEELDASFLLLDDVAYLECATVAGLQLVPAPERDPKVTTTYGLGLLLAAAVEAGARTAVIGLGGSVTNDGGAGLLAALGAGPVGVSGTALPPGGAALRVCEGLAGVPALRGVQIVAATDVDNPLTGIHGASAVYGPQKGASDNDVQILDAALAHWATVLERDLPGCPVDVGNLPGAGAAGGLGVALLALGGRREAGIGLVRRLIGFDAAVAEADLVITGEGSFDYQSLRGKVVAGVASAAAEHGAPCVVLAGRVAVGRQEAAAAHVDEARSLVEHAGLERAMGSAAEVLSDLAARTARDWSRPRSVR</sequence>
<dbReference type="SUPFAM" id="SSF110738">
    <property type="entry name" value="Glycerate kinase I"/>
    <property type="match status" value="1"/>
</dbReference>
<comment type="caution">
    <text evidence="5">The sequence shown here is derived from an EMBL/GenBank/DDBJ whole genome shotgun (WGS) entry which is preliminary data.</text>
</comment>
<dbReference type="InterPro" id="IPR018193">
    <property type="entry name" value="Glyc_kinase_flavodox-like_fold"/>
</dbReference>
<keyword evidence="3 4" id="KW-0418">Kinase</keyword>
<dbReference type="PANTHER" id="PTHR21599">
    <property type="entry name" value="GLYCERATE KINASE"/>
    <property type="match status" value="1"/>
</dbReference>
<dbReference type="PANTHER" id="PTHR21599:SF0">
    <property type="entry name" value="GLYCERATE KINASE"/>
    <property type="match status" value="1"/>
</dbReference>
<keyword evidence="6" id="KW-1185">Reference proteome</keyword>
<evidence type="ECO:0000313" key="5">
    <source>
        <dbReference type="EMBL" id="GAA0244456.1"/>
    </source>
</evidence>
<gene>
    <name evidence="5" type="ORF">GCM10009539_32400</name>
</gene>
<dbReference type="Gene3D" id="3.90.1510.10">
    <property type="entry name" value="Glycerate kinase, domain 2"/>
    <property type="match status" value="1"/>
</dbReference>
<dbReference type="Pfam" id="PF02595">
    <property type="entry name" value="Gly_kinase"/>
    <property type="match status" value="1"/>
</dbReference>
<organism evidence="5 6">
    <name type="scientific">Cryptosporangium japonicum</name>
    <dbReference type="NCBI Taxonomy" id="80872"/>
    <lineage>
        <taxon>Bacteria</taxon>
        <taxon>Bacillati</taxon>
        <taxon>Actinomycetota</taxon>
        <taxon>Actinomycetes</taxon>
        <taxon>Cryptosporangiales</taxon>
        <taxon>Cryptosporangiaceae</taxon>
        <taxon>Cryptosporangium</taxon>
    </lineage>
</organism>
<dbReference type="NCBIfam" id="TIGR00045">
    <property type="entry name" value="glycerate kinase"/>
    <property type="match status" value="1"/>
</dbReference>
<dbReference type="Gene3D" id="3.40.50.10350">
    <property type="entry name" value="Glycerate kinase, domain 1"/>
    <property type="match status" value="1"/>
</dbReference>
<evidence type="ECO:0000256" key="1">
    <source>
        <dbReference type="ARBA" id="ARBA00006284"/>
    </source>
</evidence>
<dbReference type="InterPro" id="IPR004381">
    <property type="entry name" value="Glycerate_kinase"/>
</dbReference>
<evidence type="ECO:0000256" key="3">
    <source>
        <dbReference type="ARBA" id="ARBA00022777"/>
    </source>
</evidence>
<name>A0ABN0UBB3_9ACTN</name>
<evidence type="ECO:0000256" key="2">
    <source>
        <dbReference type="ARBA" id="ARBA00022679"/>
    </source>
</evidence>
<protein>
    <submittedName>
        <fullName evidence="5">Glycerate kinase</fullName>
    </submittedName>
</protein>
<dbReference type="InterPro" id="IPR018197">
    <property type="entry name" value="Glycerate_kinase_RE-like"/>
</dbReference>
<dbReference type="EMBL" id="BAAAGX010000012">
    <property type="protein sequence ID" value="GAA0244456.1"/>
    <property type="molecule type" value="Genomic_DNA"/>
</dbReference>
<evidence type="ECO:0000313" key="6">
    <source>
        <dbReference type="Proteomes" id="UP001500967"/>
    </source>
</evidence>
<proteinExistence type="inferred from homology"/>